<evidence type="ECO:0000313" key="2">
    <source>
        <dbReference type="Proteomes" id="UP000295499"/>
    </source>
</evidence>
<name>A0A4R6IGU5_9SPHI</name>
<organism evidence="1 2">
    <name type="scientific">Pedobacter duraquae</name>
    <dbReference type="NCBI Taxonomy" id="425511"/>
    <lineage>
        <taxon>Bacteria</taxon>
        <taxon>Pseudomonadati</taxon>
        <taxon>Bacteroidota</taxon>
        <taxon>Sphingobacteriia</taxon>
        <taxon>Sphingobacteriales</taxon>
        <taxon>Sphingobacteriaceae</taxon>
        <taxon>Pedobacter</taxon>
    </lineage>
</organism>
<comment type="caution">
    <text evidence="1">The sequence shown here is derived from an EMBL/GenBank/DDBJ whole genome shotgun (WGS) entry which is preliminary data.</text>
</comment>
<dbReference type="OrthoDB" id="1366541at2"/>
<keyword evidence="2" id="KW-1185">Reference proteome</keyword>
<dbReference type="AlphaFoldDB" id="A0A4R6IGU5"/>
<accession>A0A4R6IGU5</accession>
<gene>
    <name evidence="1" type="ORF">CLV32_3574</name>
</gene>
<dbReference type="EMBL" id="SNWM01000004">
    <property type="protein sequence ID" value="TDO20937.1"/>
    <property type="molecule type" value="Genomic_DNA"/>
</dbReference>
<sequence>MAGKKKAIIFSSIFLLFLLVGRLYTGIYKDDEFDDSYFFIKNAPAWKWHFYSPRGMSDLKLIDMTVAQQNEQIMYDRYIPNKLFYIPM</sequence>
<protein>
    <submittedName>
        <fullName evidence="1">Uncharacterized protein</fullName>
    </submittedName>
</protein>
<proteinExistence type="predicted"/>
<reference evidence="1 2" key="1">
    <citation type="submission" date="2019-03" db="EMBL/GenBank/DDBJ databases">
        <title>Genomic Encyclopedia of Archaeal and Bacterial Type Strains, Phase II (KMG-II): from individual species to whole genera.</title>
        <authorList>
            <person name="Goeker M."/>
        </authorList>
    </citation>
    <scope>NUCLEOTIDE SEQUENCE [LARGE SCALE GENOMIC DNA]</scope>
    <source>
        <strain evidence="1 2">DSM 19034</strain>
    </source>
</reference>
<dbReference type="RefSeq" id="WP_133557844.1">
    <property type="nucleotide sequence ID" value="NZ_SNWM01000004.1"/>
</dbReference>
<dbReference type="Proteomes" id="UP000295499">
    <property type="component" value="Unassembled WGS sequence"/>
</dbReference>
<evidence type="ECO:0000313" key="1">
    <source>
        <dbReference type="EMBL" id="TDO20937.1"/>
    </source>
</evidence>